<evidence type="ECO:0000256" key="4">
    <source>
        <dbReference type="ARBA" id="ARBA00023237"/>
    </source>
</evidence>
<dbReference type="EMBL" id="CP098242">
    <property type="protein sequence ID" value="WAW09162.1"/>
    <property type="molecule type" value="Genomic_DNA"/>
</dbReference>
<feature type="chain" id="PRO_5038418231" description="LPS-assembly lipoprotein LptE" evidence="7">
    <location>
        <begin position="29"/>
        <end position="179"/>
    </location>
</feature>
<keyword evidence="9" id="KW-1185">Reference proteome</keyword>
<dbReference type="PROSITE" id="PS51257">
    <property type="entry name" value="PROKAR_LIPOPROTEIN"/>
    <property type="match status" value="1"/>
</dbReference>
<dbReference type="PANTHER" id="PTHR38098:SF1">
    <property type="entry name" value="LPS-ASSEMBLY LIPOPROTEIN LPTE"/>
    <property type="match status" value="1"/>
</dbReference>
<comment type="subcellular location">
    <subcellularLocation>
        <location evidence="6">Cell outer membrane</location>
        <topology evidence="6">Lipid-anchor</topology>
    </subcellularLocation>
</comment>
<dbReference type="InterPro" id="IPR007485">
    <property type="entry name" value="LPS_assembly_LptE"/>
</dbReference>
<keyword evidence="4 6" id="KW-0998">Cell outer membrane</keyword>
<dbReference type="Proteomes" id="UP001156215">
    <property type="component" value="Chromosome"/>
</dbReference>
<dbReference type="HAMAP" id="MF_01186">
    <property type="entry name" value="LPS_assembly_LptE"/>
    <property type="match status" value="1"/>
</dbReference>
<keyword evidence="2 6" id="KW-0472">Membrane</keyword>
<dbReference type="GO" id="GO:0043165">
    <property type="term" value="P:Gram-negative-bacterium-type cell outer membrane assembly"/>
    <property type="evidence" value="ECO:0007669"/>
    <property type="project" value="UniProtKB-UniRule"/>
</dbReference>
<reference evidence="8" key="1">
    <citation type="journal article" date="2022" name="Front. Microbiol.">
        <title>New perspectives on an old grouping: The genomic and phenotypic variability of Oxalobacter formigenes and the implications for calcium oxalate stone prevention.</title>
        <authorList>
            <person name="Chmiel J.A."/>
            <person name="Carr C."/>
            <person name="Stuivenberg G.A."/>
            <person name="Venema R."/>
            <person name="Chanyi R.M."/>
            <person name="Al K.F."/>
            <person name="Giguere D."/>
            <person name="Say H."/>
            <person name="Akouris P.P."/>
            <person name="Dominguez Romero S.A."/>
            <person name="Kwong A."/>
            <person name="Tai V."/>
            <person name="Koval S.F."/>
            <person name="Razvi H."/>
            <person name="Bjazevic J."/>
            <person name="Burton J.P."/>
        </authorList>
    </citation>
    <scope>NUCLEOTIDE SEQUENCE</scope>
    <source>
        <strain evidence="8">WoOx3</strain>
    </source>
</reference>
<accession>A0A9E9P1S6</accession>
<dbReference type="RefSeq" id="WP_269308156.1">
    <property type="nucleotide sequence ID" value="NZ_CP098242.1"/>
</dbReference>
<sequence length="179" mass="20591">MKRHSLSCSALIALIATLMLSACGFALRGTGGDFRLPFETLYINVPNTEYFGATLKRQIESTGTKVIKDRKLADASLEILERSRDRETLSLSTAGRVREYALFYTFRFQVKDKENHILLDPVEIRLRRTLTYSESQAYAKDKEEEMLYEDMENDVMLQLIRRLANIEVPDLTDDTEPDL</sequence>
<evidence type="ECO:0000256" key="3">
    <source>
        <dbReference type="ARBA" id="ARBA00023139"/>
    </source>
</evidence>
<gene>
    <name evidence="6 8" type="primary">lptE</name>
    <name evidence="8" type="ORF">NB640_07680</name>
</gene>
<comment type="function">
    <text evidence="6">Together with LptD, is involved in the assembly of lipopolysaccharide (LPS) at the surface of the outer membrane. Required for the proper assembly of LptD. Binds LPS and may serve as the LPS recognition site at the outer membrane.</text>
</comment>
<keyword evidence="1 6" id="KW-0732">Signal</keyword>
<evidence type="ECO:0000313" key="9">
    <source>
        <dbReference type="Proteomes" id="UP001156215"/>
    </source>
</evidence>
<evidence type="ECO:0000256" key="5">
    <source>
        <dbReference type="ARBA" id="ARBA00023288"/>
    </source>
</evidence>
<dbReference type="Gene3D" id="3.30.160.150">
    <property type="entry name" value="Lipoprotein like domain"/>
    <property type="match status" value="1"/>
</dbReference>
<dbReference type="GO" id="GO:0001530">
    <property type="term" value="F:lipopolysaccharide binding"/>
    <property type="evidence" value="ECO:0007669"/>
    <property type="project" value="TreeGrafter"/>
</dbReference>
<dbReference type="GO" id="GO:1990351">
    <property type="term" value="C:transporter complex"/>
    <property type="evidence" value="ECO:0007669"/>
    <property type="project" value="TreeGrafter"/>
</dbReference>
<name>A0A9E9P1S6_9BURK</name>
<evidence type="ECO:0000256" key="7">
    <source>
        <dbReference type="SAM" id="SignalP"/>
    </source>
</evidence>
<dbReference type="Pfam" id="PF04390">
    <property type="entry name" value="LptE"/>
    <property type="match status" value="1"/>
</dbReference>
<proteinExistence type="inferred from homology"/>
<evidence type="ECO:0000256" key="2">
    <source>
        <dbReference type="ARBA" id="ARBA00023136"/>
    </source>
</evidence>
<keyword evidence="5 6" id="KW-0449">Lipoprotein</keyword>
<keyword evidence="3 6" id="KW-0564">Palmitate</keyword>
<evidence type="ECO:0000256" key="1">
    <source>
        <dbReference type="ARBA" id="ARBA00022729"/>
    </source>
</evidence>
<protein>
    <recommendedName>
        <fullName evidence="6">LPS-assembly lipoprotein LptE</fullName>
    </recommendedName>
</protein>
<evidence type="ECO:0000313" key="8">
    <source>
        <dbReference type="EMBL" id="WAW09162.1"/>
    </source>
</evidence>
<evidence type="ECO:0000256" key="6">
    <source>
        <dbReference type="HAMAP-Rule" id="MF_01186"/>
    </source>
</evidence>
<dbReference type="GO" id="GO:0009279">
    <property type="term" value="C:cell outer membrane"/>
    <property type="evidence" value="ECO:0007669"/>
    <property type="project" value="UniProtKB-SubCell"/>
</dbReference>
<comment type="similarity">
    <text evidence="6">Belongs to the LptE lipoprotein family.</text>
</comment>
<dbReference type="KEGG" id="ovb:NB640_07680"/>
<dbReference type="PANTHER" id="PTHR38098">
    <property type="entry name" value="LPS-ASSEMBLY LIPOPROTEIN LPTE"/>
    <property type="match status" value="1"/>
</dbReference>
<feature type="signal peptide" evidence="7">
    <location>
        <begin position="1"/>
        <end position="28"/>
    </location>
</feature>
<dbReference type="GO" id="GO:0015920">
    <property type="term" value="P:lipopolysaccharide transport"/>
    <property type="evidence" value="ECO:0007669"/>
    <property type="project" value="TreeGrafter"/>
</dbReference>
<organism evidence="8 9">
    <name type="scientific">Oxalobacter vibrioformis</name>
    <dbReference type="NCBI Taxonomy" id="933080"/>
    <lineage>
        <taxon>Bacteria</taxon>
        <taxon>Pseudomonadati</taxon>
        <taxon>Pseudomonadota</taxon>
        <taxon>Betaproteobacteria</taxon>
        <taxon>Burkholderiales</taxon>
        <taxon>Oxalobacteraceae</taxon>
        <taxon>Oxalobacter</taxon>
    </lineage>
</organism>
<comment type="subunit">
    <text evidence="6">Component of the lipopolysaccharide transport and assembly complex. Interacts with LptD.</text>
</comment>
<dbReference type="AlphaFoldDB" id="A0A9E9P1S6"/>